<evidence type="ECO:0000313" key="4">
    <source>
        <dbReference type="Proteomes" id="UP000000263"/>
    </source>
</evidence>
<dbReference type="GO" id="GO:0016757">
    <property type="term" value="F:glycosyltransferase activity"/>
    <property type="evidence" value="ECO:0007669"/>
    <property type="project" value="InterPro"/>
</dbReference>
<dbReference type="Pfam" id="PF00534">
    <property type="entry name" value="Glycos_transf_1"/>
    <property type="match status" value="1"/>
</dbReference>
<name>A7NN85_ROSCS</name>
<dbReference type="KEGG" id="rca:Rcas_2958"/>
<dbReference type="InterPro" id="IPR001296">
    <property type="entry name" value="Glyco_trans_1"/>
</dbReference>
<sequence>MRILMLSKALVNGAYQKKCEELAALPDVELIVAVPPAWREPRVGVIPLERRFTRGYRLVTLPIVLNGRHHLHFYPTFSRLVRQVRPDILHADEESFNLATFLALRAGVQHGARCCFYNYANIDRYYPPPFNLFERYAFRHAAHAFACSAEAEAIMRRHGYAGPLTILPQFGVDPDLYAPAQRDRSNAATIVGYIGRLVPEKGVLDLVEAVARVPSVRLRLIGDGALRPFIEARIAALDIGERIELHPAIPSTRVPDELRRLDALVLPSHTTRTWKEQFGRILIEAMSCAVPVIGSSSAAIPDVIGDAGIIYPEGDIAALAGALRRVADDPALRNDLGRRGRERVLAQFTQAAIARAYHDAYRSMLN</sequence>
<evidence type="ECO:0000259" key="2">
    <source>
        <dbReference type="Pfam" id="PF13439"/>
    </source>
</evidence>
<keyword evidence="4" id="KW-1185">Reference proteome</keyword>
<dbReference type="Proteomes" id="UP000000263">
    <property type="component" value="Chromosome"/>
</dbReference>
<accession>A7NN85</accession>
<feature type="domain" description="Glycosyltransferase subfamily 4-like N-terminal" evidence="2">
    <location>
        <begin position="28"/>
        <end position="173"/>
    </location>
</feature>
<evidence type="ECO:0000259" key="1">
    <source>
        <dbReference type="Pfam" id="PF00534"/>
    </source>
</evidence>
<dbReference type="AlphaFoldDB" id="A7NN85"/>
<dbReference type="SUPFAM" id="SSF53756">
    <property type="entry name" value="UDP-Glycosyltransferase/glycogen phosphorylase"/>
    <property type="match status" value="1"/>
</dbReference>
<feature type="domain" description="Glycosyl transferase family 1" evidence="1">
    <location>
        <begin position="188"/>
        <end position="343"/>
    </location>
</feature>
<organism evidence="3 4">
    <name type="scientific">Roseiflexus castenholzii (strain DSM 13941 / HLO8)</name>
    <dbReference type="NCBI Taxonomy" id="383372"/>
    <lineage>
        <taxon>Bacteria</taxon>
        <taxon>Bacillati</taxon>
        <taxon>Chloroflexota</taxon>
        <taxon>Chloroflexia</taxon>
        <taxon>Chloroflexales</taxon>
        <taxon>Roseiflexineae</taxon>
        <taxon>Roseiflexaceae</taxon>
        <taxon>Roseiflexus</taxon>
    </lineage>
</organism>
<dbReference type="HOGENOM" id="CLU_009583_2_4_0"/>
<dbReference type="CDD" id="cd03801">
    <property type="entry name" value="GT4_PimA-like"/>
    <property type="match status" value="1"/>
</dbReference>
<dbReference type="PANTHER" id="PTHR45947">
    <property type="entry name" value="SULFOQUINOVOSYL TRANSFERASE SQD2"/>
    <property type="match status" value="1"/>
</dbReference>
<dbReference type="Pfam" id="PF13439">
    <property type="entry name" value="Glyco_transf_4"/>
    <property type="match status" value="1"/>
</dbReference>
<dbReference type="RefSeq" id="WP_012121442.1">
    <property type="nucleotide sequence ID" value="NC_009767.1"/>
</dbReference>
<dbReference type="STRING" id="383372.Rcas_2958"/>
<proteinExistence type="predicted"/>
<dbReference type="CAZy" id="GT4">
    <property type="family name" value="Glycosyltransferase Family 4"/>
</dbReference>
<dbReference type="EMBL" id="CP000804">
    <property type="protein sequence ID" value="ABU59018.1"/>
    <property type="molecule type" value="Genomic_DNA"/>
</dbReference>
<reference evidence="3 4" key="1">
    <citation type="submission" date="2007-08" db="EMBL/GenBank/DDBJ databases">
        <title>Complete sequence of Roseiflexus castenholzii DSM 13941.</title>
        <authorList>
            <consortium name="US DOE Joint Genome Institute"/>
            <person name="Copeland A."/>
            <person name="Lucas S."/>
            <person name="Lapidus A."/>
            <person name="Barry K."/>
            <person name="Glavina del Rio T."/>
            <person name="Dalin E."/>
            <person name="Tice H."/>
            <person name="Pitluck S."/>
            <person name="Thompson L.S."/>
            <person name="Brettin T."/>
            <person name="Bruce D."/>
            <person name="Detter J.C."/>
            <person name="Han C."/>
            <person name="Tapia R."/>
            <person name="Schmutz J."/>
            <person name="Larimer F."/>
            <person name="Land M."/>
            <person name="Hauser L."/>
            <person name="Kyrpides N."/>
            <person name="Mikhailova N."/>
            <person name="Bryant D.A."/>
            <person name="Hanada S."/>
            <person name="Tsukatani Y."/>
            <person name="Richardson P."/>
        </authorList>
    </citation>
    <scope>NUCLEOTIDE SEQUENCE [LARGE SCALE GENOMIC DNA]</scope>
    <source>
        <strain evidence="4">DSM 13941 / HLO8</strain>
    </source>
</reference>
<dbReference type="eggNOG" id="COG0438">
    <property type="taxonomic scope" value="Bacteria"/>
</dbReference>
<protein>
    <submittedName>
        <fullName evidence="3">Glycosyl transferase group 1</fullName>
    </submittedName>
</protein>
<dbReference type="OrthoDB" id="9806653at2"/>
<dbReference type="InterPro" id="IPR050194">
    <property type="entry name" value="Glycosyltransferase_grp1"/>
</dbReference>
<dbReference type="PANTHER" id="PTHR45947:SF3">
    <property type="entry name" value="SULFOQUINOVOSYL TRANSFERASE SQD2"/>
    <property type="match status" value="1"/>
</dbReference>
<gene>
    <name evidence="3" type="ordered locus">Rcas_2958</name>
</gene>
<dbReference type="InterPro" id="IPR028098">
    <property type="entry name" value="Glyco_trans_4-like_N"/>
</dbReference>
<keyword evidence="3" id="KW-0808">Transferase</keyword>
<dbReference type="Gene3D" id="3.40.50.2000">
    <property type="entry name" value="Glycogen Phosphorylase B"/>
    <property type="match status" value="2"/>
</dbReference>
<evidence type="ECO:0000313" key="3">
    <source>
        <dbReference type="EMBL" id="ABU59018.1"/>
    </source>
</evidence>